<dbReference type="EMBL" id="RBNJ01001090">
    <property type="protein sequence ID" value="RUS33582.1"/>
    <property type="molecule type" value="Genomic_DNA"/>
</dbReference>
<dbReference type="AlphaFoldDB" id="A0A433QUW2"/>
<evidence type="ECO:0000313" key="2">
    <source>
        <dbReference type="Proteomes" id="UP000274822"/>
    </source>
</evidence>
<reference evidence="1 2" key="1">
    <citation type="journal article" date="2018" name="New Phytol.">
        <title>Phylogenomics of Endogonaceae and evolution of mycorrhizas within Mucoromycota.</title>
        <authorList>
            <person name="Chang Y."/>
            <person name="Desiro A."/>
            <person name="Na H."/>
            <person name="Sandor L."/>
            <person name="Lipzen A."/>
            <person name="Clum A."/>
            <person name="Barry K."/>
            <person name="Grigoriev I.V."/>
            <person name="Martin F.M."/>
            <person name="Stajich J.E."/>
            <person name="Smith M.E."/>
            <person name="Bonito G."/>
            <person name="Spatafora J.W."/>
        </authorList>
    </citation>
    <scope>NUCLEOTIDE SEQUENCE [LARGE SCALE GENOMIC DNA]</scope>
    <source>
        <strain evidence="1 2">AD002</strain>
    </source>
</reference>
<comment type="caution">
    <text evidence="1">The sequence shown here is derived from an EMBL/GenBank/DDBJ whole genome shotgun (WGS) entry which is preliminary data.</text>
</comment>
<gene>
    <name evidence="1" type="ORF">BC938DRAFT_471018</name>
</gene>
<dbReference type="Proteomes" id="UP000274822">
    <property type="component" value="Unassembled WGS sequence"/>
</dbReference>
<name>A0A433QUW2_9FUNG</name>
<keyword evidence="2" id="KW-1185">Reference proteome</keyword>
<accession>A0A433QUW2</accession>
<sequence>MRIEWESRIARTNQKISPYGISMQISFRSHSFAYLSGASGEPSSSARSPVALWPMLYPRAGNQHIRFSFHTQLVGSISGYRTCFSDLSVSRSLFLMAVRLVGTASSSSYGLWKVFLKFFEGPLGMLTKLTLEVKEQRVYGGFVDAKFNGRSCDPATCFQTAAVTKTLFLFSSPSLLHNGEKEDEDEGHPSLVLVL</sequence>
<evidence type="ECO:0000313" key="1">
    <source>
        <dbReference type="EMBL" id="RUS33582.1"/>
    </source>
</evidence>
<protein>
    <submittedName>
        <fullName evidence="1">Uncharacterized protein</fullName>
    </submittedName>
</protein>
<organism evidence="1 2">
    <name type="scientific">Jimgerdemannia flammicorona</name>
    <dbReference type="NCBI Taxonomy" id="994334"/>
    <lineage>
        <taxon>Eukaryota</taxon>
        <taxon>Fungi</taxon>
        <taxon>Fungi incertae sedis</taxon>
        <taxon>Mucoromycota</taxon>
        <taxon>Mucoromycotina</taxon>
        <taxon>Endogonomycetes</taxon>
        <taxon>Endogonales</taxon>
        <taxon>Endogonaceae</taxon>
        <taxon>Jimgerdemannia</taxon>
    </lineage>
</organism>
<proteinExistence type="predicted"/>